<comment type="caution">
    <text evidence="3">The sequence shown here is derived from an EMBL/GenBank/DDBJ whole genome shotgun (WGS) entry which is preliminary data.</text>
</comment>
<accession>A0A7I8VPK3</accession>
<feature type="compositionally biased region" description="Polar residues" evidence="2">
    <location>
        <begin position="161"/>
        <end position="170"/>
    </location>
</feature>
<evidence type="ECO:0000313" key="4">
    <source>
        <dbReference type="Proteomes" id="UP000549394"/>
    </source>
</evidence>
<dbReference type="Pfam" id="PF15344">
    <property type="entry name" value="FAM217"/>
    <property type="match status" value="1"/>
</dbReference>
<feature type="region of interest" description="Disordered" evidence="2">
    <location>
        <begin position="109"/>
        <end position="178"/>
    </location>
</feature>
<reference evidence="3 4" key="1">
    <citation type="submission" date="2020-08" db="EMBL/GenBank/DDBJ databases">
        <authorList>
            <person name="Hejnol A."/>
        </authorList>
    </citation>
    <scope>NUCLEOTIDE SEQUENCE [LARGE SCALE GENOMIC DNA]</scope>
</reference>
<sequence length="500" mass="56348">MFFEIMPKARVAAEFKKLADQVRSVHNDLNVNNAKYRGSGFKCPQIFEWARLSSIDYRYQAIECLIYYKLAQKFYQNDDGQDVPVIYRTQLASSLKAFQSKVWLPYDSDTTSMTPSSCKRDPDAICSRSRNSFRPSTKPRFSYRPSTTSATSRPLRERSTALPSPLTTSGAVDADDSLSSCSEEDIVGEFDKLTPEAMFELVDCIQPQSYYSQRAQSSCKRFTDNRAEQDESHSEVDVKPTAMEKVVRVKRRDFSKYSLDSHATRAEKKKELYKFPDPLSEGACSIDLSRLASLPVNEIPWSKLNIRPVDEVEEKLMNRLLALQKLTIKTTQIENARRERARASRQRAVTSQLTKLRLGISPAVRPTSSGKKCCDQCLQPACVGDCRTCATPSPIEQTNNTYKSRPKSCTSLRSENSAKSWNQRPKSSLGRVQSKQTPVISLSIDVRADKRPISAAMPKRKRARGRAAFVVGGRHFHSQRHHSISDSGSKVLNRPATATL</sequence>
<feature type="compositionally biased region" description="Polar residues" evidence="2">
    <location>
        <begin position="485"/>
        <end position="500"/>
    </location>
</feature>
<dbReference type="EMBL" id="CAJFCJ010000007">
    <property type="protein sequence ID" value="CAD5117647.1"/>
    <property type="molecule type" value="Genomic_DNA"/>
</dbReference>
<protein>
    <submittedName>
        <fullName evidence="3">DgyrCDS6400</fullName>
    </submittedName>
</protein>
<feature type="coiled-coil region" evidence="1">
    <location>
        <begin position="326"/>
        <end position="353"/>
    </location>
</feature>
<dbReference type="InterPro" id="IPR029266">
    <property type="entry name" value="FAM217"/>
</dbReference>
<feature type="region of interest" description="Disordered" evidence="2">
    <location>
        <begin position="398"/>
        <end position="436"/>
    </location>
</feature>
<organism evidence="3 4">
    <name type="scientific">Dimorphilus gyrociliatus</name>
    <dbReference type="NCBI Taxonomy" id="2664684"/>
    <lineage>
        <taxon>Eukaryota</taxon>
        <taxon>Metazoa</taxon>
        <taxon>Spiralia</taxon>
        <taxon>Lophotrochozoa</taxon>
        <taxon>Annelida</taxon>
        <taxon>Polychaeta</taxon>
        <taxon>Polychaeta incertae sedis</taxon>
        <taxon>Dinophilidae</taxon>
        <taxon>Dimorphilus</taxon>
    </lineage>
</organism>
<gene>
    <name evidence="3" type="ORF">DGYR_LOCUS6152</name>
</gene>
<name>A0A7I8VPK3_9ANNE</name>
<evidence type="ECO:0000256" key="1">
    <source>
        <dbReference type="SAM" id="Coils"/>
    </source>
</evidence>
<feature type="region of interest" description="Disordered" evidence="2">
    <location>
        <begin position="475"/>
        <end position="500"/>
    </location>
</feature>
<evidence type="ECO:0000313" key="3">
    <source>
        <dbReference type="EMBL" id="CAD5117647.1"/>
    </source>
</evidence>
<keyword evidence="1" id="KW-0175">Coiled coil</keyword>
<dbReference type="OrthoDB" id="10027339at2759"/>
<evidence type="ECO:0000256" key="2">
    <source>
        <dbReference type="SAM" id="MobiDB-lite"/>
    </source>
</evidence>
<keyword evidence="4" id="KW-1185">Reference proteome</keyword>
<dbReference type="Proteomes" id="UP000549394">
    <property type="component" value="Unassembled WGS sequence"/>
</dbReference>
<dbReference type="AlphaFoldDB" id="A0A7I8VPK3"/>
<proteinExistence type="predicted"/>